<sequence length="41" mass="4467">MHVHQVEGDCRGFPALPTAGRDLGVPAQKRPSIDGQIDRQL</sequence>
<dbReference type="AlphaFoldDB" id="A0AAX6DGV5"/>
<reference evidence="2" key="2">
    <citation type="submission" date="2023-04" db="EMBL/GenBank/DDBJ databases">
        <authorList>
            <person name="Bruccoleri R.E."/>
            <person name="Oakeley E.J."/>
            <person name="Faust A.-M."/>
            <person name="Dessus-Babus S."/>
            <person name="Altorfer M."/>
            <person name="Burckhardt D."/>
            <person name="Oertli M."/>
            <person name="Naumann U."/>
            <person name="Petersen F."/>
            <person name="Wong J."/>
        </authorList>
    </citation>
    <scope>NUCLEOTIDE SEQUENCE</scope>
    <source>
        <strain evidence="2">GSM-AAB239-AS_SAM_17_03QT</strain>
        <tissue evidence="2">Leaf</tissue>
    </source>
</reference>
<evidence type="ECO:0000313" key="2">
    <source>
        <dbReference type="EMBL" id="KAJ6791013.1"/>
    </source>
</evidence>
<dbReference type="EMBL" id="JANAVB010009736">
    <property type="protein sequence ID" value="KAJ6839793.1"/>
    <property type="molecule type" value="Genomic_DNA"/>
</dbReference>
<reference evidence="2" key="1">
    <citation type="journal article" date="2023" name="GigaByte">
        <title>Genome assembly of the bearded iris, Iris pallida Lam.</title>
        <authorList>
            <person name="Bruccoleri R.E."/>
            <person name="Oakeley E.J."/>
            <person name="Faust A.M.E."/>
            <person name="Altorfer M."/>
            <person name="Dessus-Babus S."/>
            <person name="Burckhardt D."/>
            <person name="Oertli M."/>
            <person name="Naumann U."/>
            <person name="Petersen F."/>
            <person name="Wong J."/>
        </authorList>
    </citation>
    <scope>NUCLEOTIDE SEQUENCE</scope>
    <source>
        <strain evidence="2">GSM-AAB239-AS_SAM_17_03QT</strain>
    </source>
</reference>
<keyword evidence="4" id="KW-1185">Reference proteome</keyword>
<name>A0AAX6DGV5_IRIPA</name>
<evidence type="ECO:0000256" key="1">
    <source>
        <dbReference type="SAM" id="MobiDB-lite"/>
    </source>
</evidence>
<dbReference type="Proteomes" id="UP001140949">
    <property type="component" value="Unassembled WGS sequence"/>
</dbReference>
<accession>A0AAX6DGV5</accession>
<dbReference type="EMBL" id="JANAVB010044815">
    <property type="protein sequence ID" value="KAJ6791013.1"/>
    <property type="molecule type" value="Genomic_DNA"/>
</dbReference>
<comment type="caution">
    <text evidence="2">The sequence shown here is derived from an EMBL/GenBank/DDBJ whole genome shotgun (WGS) entry which is preliminary data.</text>
</comment>
<proteinExistence type="predicted"/>
<evidence type="ECO:0000313" key="4">
    <source>
        <dbReference type="Proteomes" id="UP001140949"/>
    </source>
</evidence>
<feature type="region of interest" description="Disordered" evidence="1">
    <location>
        <begin position="1"/>
        <end position="41"/>
    </location>
</feature>
<feature type="compositionally biased region" description="Basic and acidic residues" evidence="1">
    <location>
        <begin position="1"/>
        <end position="10"/>
    </location>
</feature>
<organism evidence="2 4">
    <name type="scientific">Iris pallida</name>
    <name type="common">Sweet iris</name>
    <dbReference type="NCBI Taxonomy" id="29817"/>
    <lineage>
        <taxon>Eukaryota</taxon>
        <taxon>Viridiplantae</taxon>
        <taxon>Streptophyta</taxon>
        <taxon>Embryophyta</taxon>
        <taxon>Tracheophyta</taxon>
        <taxon>Spermatophyta</taxon>
        <taxon>Magnoliopsida</taxon>
        <taxon>Liliopsida</taxon>
        <taxon>Asparagales</taxon>
        <taxon>Iridaceae</taxon>
        <taxon>Iridoideae</taxon>
        <taxon>Irideae</taxon>
        <taxon>Iris</taxon>
    </lineage>
</organism>
<gene>
    <name evidence="2" type="ORF">M6B38_246285</name>
    <name evidence="3" type="ORF">M6B38_313355</name>
</gene>
<protein>
    <submittedName>
        <fullName evidence="2">Uncharacterized protein</fullName>
    </submittedName>
</protein>
<evidence type="ECO:0000313" key="3">
    <source>
        <dbReference type="EMBL" id="KAJ6839793.1"/>
    </source>
</evidence>